<feature type="compositionally biased region" description="Basic residues" evidence="1">
    <location>
        <begin position="80"/>
        <end position="96"/>
    </location>
</feature>
<evidence type="ECO:0000256" key="1">
    <source>
        <dbReference type="SAM" id="MobiDB-lite"/>
    </source>
</evidence>
<feature type="region of interest" description="Disordered" evidence="1">
    <location>
        <begin position="80"/>
        <end position="102"/>
    </location>
</feature>
<organism evidence="2 3">
    <name type="scientific">Elasticomyces elasticus</name>
    <dbReference type="NCBI Taxonomy" id="574655"/>
    <lineage>
        <taxon>Eukaryota</taxon>
        <taxon>Fungi</taxon>
        <taxon>Dikarya</taxon>
        <taxon>Ascomycota</taxon>
        <taxon>Pezizomycotina</taxon>
        <taxon>Dothideomycetes</taxon>
        <taxon>Dothideomycetidae</taxon>
        <taxon>Mycosphaerellales</taxon>
        <taxon>Teratosphaeriaceae</taxon>
        <taxon>Elasticomyces</taxon>
    </lineage>
</organism>
<evidence type="ECO:0000313" key="2">
    <source>
        <dbReference type="EMBL" id="KAK5694001.1"/>
    </source>
</evidence>
<proteinExistence type="predicted"/>
<protein>
    <submittedName>
        <fullName evidence="2">Uncharacterized protein</fullName>
    </submittedName>
</protein>
<name>A0AAN7ZX07_9PEZI</name>
<reference evidence="2" key="1">
    <citation type="submission" date="2023-08" db="EMBL/GenBank/DDBJ databases">
        <title>Black Yeasts Isolated from many extreme environments.</title>
        <authorList>
            <person name="Coleine C."/>
            <person name="Stajich J.E."/>
            <person name="Selbmann L."/>
        </authorList>
    </citation>
    <scope>NUCLEOTIDE SEQUENCE</scope>
    <source>
        <strain evidence="2">CCFEE 5810</strain>
    </source>
</reference>
<dbReference type="GO" id="GO:0003729">
    <property type="term" value="F:mRNA binding"/>
    <property type="evidence" value="ECO:0007669"/>
    <property type="project" value="InterPro"/>
</dbReference>
<dbReference type="Proteomes" id="UP001310594">
    <property type="component" value="Unassembled WGS sequence"/>
</dbReference>
<dbReference type="Pfam" id="PF07927">
    <property type="entry name" value="HicA_toxin"/>
    <property type="match status" value="1"/>
</dbReference>
<accession>A0AAN7ZX07</accession>
<sequence>MSSEFDTIFNTPLSKEVMKIIQDTCGDEDPNRRDSYAYAGIIPKHLTSIATPAKCIKNCRTCRGQYRSVAAQKSFIPRNCRNHRKPHQRHNGKARRGATAAAGSWRHHQEALRKTLAGEAGDLIRAAMPDMYPTKWLEAYYVFDEFAEQKAGPQYRHLERVSRRKCWLLPYLNIETLINDPIKLLALLHLRANYTLEEFLMYDVERTKMGFEDHKLNIVYNPHAVIMCNEAGTVGALTQWTREAAHRGDIVGFPRAQLAFEAANQLATFLRKFVEVTLATGPSEKQGCLKFIATVEESLDASSKGRSSYNERAFSRPGSRDLKYLKDTMDATIKSNFDELWLLQTDPMYLRDKLATVEASGFHRGLSEDWKAENVLRYIREAIGRVELAMRAESMLNLYFEAFDELGCYVQRGQPLPGDYDDALACLQSVIKGYYRNYNESMLELVAQMPTFEGRFTWREGRHVPKERVAAQDYRKDALYWNFTQIALPLSMESVVLDRSFHLHYIDDILQSPKERGRVDQALYDHYSHMLAINEAEIVVTSHFPRSTGGGGCPEVEDVGMPDAFRNIKYYKSGKLADLLNNFLRAPVPTAKPTAENVLRLKRMHLTAAYFWDGLMSAWVQLTPPEFRPDIEKHIRAYQSVEYVAGCREEIARWQAAVDQKETAARARAAPALRQPPTVDDVQKVWGNETRLPNSSPQRKTKVKTRSEAIEDPTSQLADMQLEDVGEVVAQELIPVCKESKVVFTRMFSPSVETKGLLKWDQITAALIDAGLSMVPNGGSRVTFTHSDPQKGSIVFHRPHPDPSVGVIMLRCMAKRLGKWFGWEAGTFV</sequence>
<feature type="region of interest" description="Disordered" evidence="1">
    <location>
        <begin position="687"/>
        <end position="709"/>
    </location>
</feature>
<dbReference type="EMBL" id="JAVRQU010000016">
    <property type="protein sequence ID" value="KAK5694001.1"/>
    <property type="molecule type" value="Genomic_DNA"/>
</dbReference>
<gene>
    <name evidence="2" type="ORF">LTR97_009619</name>
</gene>
<evidence type="ECO:0000313" key="3">
    <source>
        <dbReference type="Proteomes" id="UP001310594"/>
    </source>
</evidence>
<dbReference type="PANTHER" id="PTHR40788:SF1">
    <property type="entry name" value="IPA PROTEIN"/>
    <property type="match status" value="1"/>
</dbReference>
<dbReference type="AlphaFoldDB" id="A0AAN7ZX07"/>
<comment type="caution">
    <text evidence="2">The sequence shown here is derived from an EMBL/GenBank/DDBJ whole genome shotgun (WGS) entry which is preliminary data.</text>
</comment>
<dbReference type="InterPro" id="IPR012933">
    <property type="entry name" value="HicA_mRNA_interferase"/>
</dbReference>
<dbReference type="PANTHER" id="PTHR40788">
    <property type="entry name" value="CLR5 DOMAIN-CONTAINING PROTEIN-RELATED"/>
    <property type="match status" value="1"/>
</dbReference>